<dbReference type="InterPro" id="IPR018060">
    <property type="entry name" value="HTH_AraC"/>
</dbReference>
<dbReference type="Proteomes" id="UP000324383">
    <property type="component" value="Unassembled WGS sequence"/>
</dbReference>
<dbReference type="SMART" id="SM00342">
    <property type="entry name" value="HTH_ARAC"/>
    <property type="match status" value="1"/>
</dbReference>
<dbReference type="InterPro" id="IPR009057">
    <property type="entry name" value="Homeodomain-like_sf"/>
</dbReference>
<evidence type="ECO:0000259" key="4">
    <source>
        <dbReference type="PROSITE" id="PS01124"/>
    </source>
</evidence>
<dbReference type="PANTHER" id="PTHR43280">
    <property type="entry name" value="ARAC-FAMILY TRANSCRIPTIONAL REGULATOR"/>
    <property type="match status" value="1"/>
</dbReference>
<comment type="caution">
    <text evidence="5">The sequence shown here is derived from an EMBL/GenBank/DDBJ whole genome shotgun (WGS) entry which is preliminary data.</text>
</comment>
<evidence type="ECO:0000313" key="6">
    <source>
        <dbReference type="Proteomes" id="UP000324383"/>
    </source>
</evidence>
<keyword evidence="6" id="KW-1185">Reference proteome</keyword>
<dbReference type="GO" id="GO:0043565">
    <property type="term" value="F:sequence-specific DNA binding"/>
    <property type="evidence" value="ECO:0007669"/>
    <property type="project" value="InterPro"/>
</dbReference>
<dbReference type="RefSeq" id="WP_148727126.1">
    <property type="nucleotide sequence ID" value="NZ_CP197398.1"/>
</dbReference>
<accession>A0A5D3EV84</accession>
<dbReference type="GO" id="GO:0003700">
    <property type="term" value="F:DNA-binding transcription factor activity"/>
    <property type="evidence" value="ECO:0007669"/>
    <property type="project" value="InterPro"/>
</dbReference>
<dbReference type="Pfam" id="PF12833">
    <property type="entry name" value="HTH_18"/>
    <property type="match status" value="1"/>
</dbReference>
<protein>
    <submittedName>
        <fullName evidence="5">Helix-turn-helix transcriptional regulator</fullName>
    </submittedName>
</protein>
<dbReference type="InterPro" id="IPR020449">
    <property type="entry name" value="Tscrpt_reg_AraC-type_HTH"/>
</dbReference>
<sequence length="117" mass="13883">MPRRDKSSKLHREIVEKVTNYILNNLHEALDLKQLADNANMSSFHFHRIFTRLKGETPHHFIRRCRVEKAVQLIQSGQTLFLNEIAYECGFTTQSLFVKTFKKHYGISPHEFRKQLK</sequence>
<keyword evidence="2" id="KW-0238">DNA-binding</keyword>
<evidence type="ECO:0000256" key="2">
    <source>
        <dbReference type="ARBA" id="ARBA00023125"/>
    </source>
</evidence>
<evidence type="ECO:0000256" key="1">
    <source>
        <dbReference type="ARBA" id="ARBA00023015"/>
    </source>
</evidence>
<keyword evidence="1" id="KW-0805">Transcription regulation</keyword>
<dbReference type="PROSITE" id="PS00041">
    <property type="entry name" value="HTH_ARAC_FAMILY_1"/>
    <property type="match status" value="1"/>
</dbReference>
<reference evidence="5 6" key="1">
    <citation type="submission" date="2019-07" db="EMBL/GenBank/DDBJ databases">
        <title>Draft Genome Sequences of Bacteroides pyogenes Strains Isolated from the Uterus Holstein Dairy Cows with Metritis.</title>
        <authorList>
            <person name="Cunha F."/>
            <person name="Galvao K.N."/>
            <person name="Jeon S.J."/>
            <person name="Jeong K.C."/>
        </authorList>
    </citation>
    <scope>NUCLEOTIDE SEQUENCE [LARGE SCALE GENOMIC DNA]</scope>
    <source>
        <strain evidence="5 6">KG-31</strain>
    </source>
</reference>
<gene>
    <name evidence="5" type="ORF">FNJ60_05475</name>
</gene>
<evidence type="ECO:0000256" key="3">
    <source>
        <dbReference type="ARBA" id="ARBA00023163"/>
    </source>
</evidence>
<dbReference type="InterPro" id="IPR018062">
    <property type="entry name" value="HTH_AraC-typ_CS"/>
</dbReference>
<dbReference type="PRINTS" id="PR00032">
    <property type="entry name" value="HTHARAC"/>
</dbReference>
<dbReference type="AlphaFoldDB" id="A0A5D3EV84"/>
<organism evidence="5 6">
    <name type="scientific">Bacteroides pyogenes</name>
    <dbReference type="NCBI Taxonomy" id="310300"/>
    <lineage>
        <taxon>Bacteria</taxon>
        <taxon>Pseudomonadati</taxon>
        <taxon>Bacteroidota</taxon>
        <taxon>Bacteroidia</taxon>
        <taxon>Bacteroidales</taxon>
        <taxon>Bacteroidaceae</taxon>
        <taxon>Bacteroides</taxon>
    </lineage>
</organism>
<dbReference type="SUPFAM" id="SSF46689">
    <property type="entry name" value="Homeodomain-like"/>
    <property type="match status" value="2"/>
</dbReference>
<keyword evidence="3" id="KW-0804">Transcription</keyword>
<name>A0A5D3EV84_9BACE</name>
<evidence type="ECO:0000313" key="5">
    <source>
        <dbReference type="EMBL" id="TYK34182.1"/>
    </source>
</evidence>
<dbReference type="PANTHER" id="PTHR43280:SF28">
    <property type="entry name" value="HTH-TYPE TRANSCRIPTIONAL ACTIVATOR RHAS"/>
    <property type="match status" value="1"/>
</dbReference>
<dbReference type="Gene3D" id="1.10.10.60">
    <property type="entry name" value="Homeodomain-like"/>
    <property type="match status" value="2"/>
</dbReference>
<proteinExistence type="predicted"/>
<feature type="domain" description="HTH araC/xylS-type" evidence="4">
    <location>
        <begin position="16"/>
        <end position="115"/>
    </location>
</feature>
<dbReference type="PROSITE" id="PS01124">
    <property type="entry name" value="HTH_ARAC_FAMILY_2"/>
    <property type="match status" value="1"/>
</dbReference>
<dbReference type="EMBL" id="VKLW01000009">
    <property type="protein sequence ID" value="TYK34182.1"/>
    <property type="molecule type" value="Genomic_DNA"/>
</dbReference>